<keyword evidence="4" id="KW-0238">DNA-binding</keyword>
<evidence type="ECO:0000256" key="5">
    <source>
        <dbReference type="ARBA" id="ARBA00023163"/>
    </source>
</evidence>
<evidence type="ECO:0000256" key="1">
    <source>
        <dbReference type="ARBA" id="ARBA00004123"/>
    </source>
</evidence>
<evidence type="ECO:0000313" key="10">
    <source>
        <dbReference type="Proteomes" id="UP001567538"/>
    </source>
</evidence>
<feature type="region of interest" description="Disordered" evidence="7">
    <location>
        <begin position="335"/>
        <end position="355"/>
    </location>
</feature>
<dbReference type="AlphaFoldDB" id="A0ABD1HYA2"/>
<evidence type="ECO:0000256" key="6">
    <source>
        <dbReference type="ARBA" id="ARBA00023242"/>
    </source>
</evidence>
<dbReference type="PANTHER" id="PTHR21654:SF59">
    <property type="entry name" value="TRIHELIX TRANSCRIPTION FACTOR DF1"/>
    <property type="match status" value="1"/>
</dbReference>
<dbReference type="FunFam" id="1.10.10.60:FF:000092">
    <property type="entry name" value="Trihelix transcription factor GT-2"/>
    <property type="match status" value="1"/>
</dbReference>
<dbReference type="GO" id="GO:0005634">
    <property type="term" value="C:nucleus"/>
    <property type="evidence" value="ECO:0007669"/>
    <property type="project" value="UniProtKB-SubCell"/>
</dbReference>
<feature type="compositionally biased region" description="Pro residues" evidence="7">
    <location>
        <begin position="340"/>
        <end position="350"/>
    </location>
</feature>
<evidence type="ECO:0000313" key="9">
    <source>
        <dbReference type="EMBL" id="KAL1561162.1"/>
    </source>
</evidence>
<dbReference type="InterPro" id="IPR044822">
    <property type="entry name" value="Myb_DNA-bind_4"/>
</dbReference>
<dbReference type="GO" id="GO:0003677">
    <property type="term" value="F:DNA binding"/>
    <property type="evidence" value="ECO:0007669"/>
    <property type="project" value="UniProtKB-KW"/>
</dbReference>
<organism evidence="9 10">
    <name type="scientific">Salvia divinorum</name>
    <name type="common">Maria pastora</name>
    <name type="synonym">Diviner's sage</name>
    <dbReference type="NCBI Taxonomy" id="28513"/>
    <lineage>
        <taxon>Eukaryota</taxon>
        <taxon>Viridiplantae</taxon>
        <taxon>Streptophyta</taxon>
        <taxon>Embryophyta</taxon>
        <taxon>Tracheophyta</taxon>
        <taxon>Spermatophyta</taxon>
        <taxon>Magnoliopsida</taxon>
        <taxon>eudicotyledons</taxon>
        <taxon>Gunneridae</taxon>
        <taxon>Pentapetalae</taxon>
        <taxon>asterids</taxon>
        <taxon>lamiids</taxon>
        <taxon>Lamiales</taxon>
        <taxon>Lamiaceae</taxon>
        <taxon>Nepetoideae</taxon>
        <taxon>Mentheae</taxon>
        <taxon>Salviinae</taxon>
        <taxon>Salvia</taxon>
        <taxon>Salvia subgen. Calosphace</taxon>
    </lineage>
</organism>
<keyword evidence="6" id="KW-0539">Nucleus</keyword>
<dbReference type="EMBL" id="JBEAFC010000003">
    <property type="protein sequence ID" value="KAL1561162.1"/>
    <property type="molecule type" value="Genomic_DNA"/>
</dbReference>
<protein>
    <submittedName>
        <fullName evidence="9">Trihelix transcription factor DF1-like</fullName>
    </submittedName>
</protein>
<feature type="compositionally biased region" description="Low complexity" evidence="7">
    <location>
        <begin position="207"/>
        <end position="220"/>
    </location>
</feature>
<evidence type="ECO:0000256" key="4">
    <source>
        <dbReference type="ARBA" id="ARBA00023125"/>
    </source>
</evidence>
<keyword evidence="3" id="KW-0805">Transcription regulation</keyword>
<dbReference type="FunFam" id="1.10.10.60:FF:000061">
    <property type="entry name" value="Trihelix transcription factor GT-2"/>
    <property type="match status" value="1"/>
</dbReference>
<keyword evidence="5" id="KW-0804">Transcription</keyword>
<gene>
    <name evidence="9" type="ORF">AAHA92_03901</name>
</gene>
<name>A0ABD1HYA2_SALDI</name>
<reference evidence="9 10" key="1">
    <citation type="submission" date="2024-06" db="EMBL/GenBank/DDBJ databases">
        <title>A chromosome level genome sequence of Diviner's sage (Salvia divinorum).</title>
        <authorList>
            <person name="Ford S.A."/>
            <person name="Ro D.-K."/>
            <person name="Ness R.W."/>
            <person name="Phillips M.A."/>
        </authorList>
    </citation>
    <scope>NUCLEOTIDE SEQUENCE [LARGE SCALE GENOMIC DNA]</scope>
    <source>
        <strain evidence="9">SAF-2024a</strain>
        <tissue evidence="9">Leaf</tissue>
    </source>
</reference>
<feature type="compositionally biased region" description="Polar residues" evidence="7">
    <location>
        <begin position="167"/>
        <end position="179"/>
    </location>
</feature>
<evidence type="ECO:0000259" key="8">
    <source>
        <dbReference type="PROSITE" id="PS50090"/>
    </source>
</evidence>
<proteinExistence type="predicted"/>
<feature type="compositionally biased region" description="Low complexity" evidence="7">
    <location>
        <begin position="14"/>
        <end position="38"/>
    </location>
</feature>
<feature type="domain" description="Myb-like" evidence="8">
    <location>
        <begin position="397"/>
        <end position="457"/>
    </location>
</feature>
<comment type="caution">
    <text evidence="9">The sequence shown here is derived from an EMBL/GenBank/DDBJ whole genome shotgun (WGS) entry which is preliminary data.</text>
</comment>
<dbReference type="Pfam" id="PF13837">
    <property type="entry name" value="Myb_DNA-bind_4"/>
    <property type="match status" value="2"/>
</dbReference>
<keyword evidence="10" id="KW-1185">Reference proteome</keyword>
<feature type="compositionally biased region" description="Acidic residues" evidence="7">
    <location>
        <begin position="531"/>
        <end position="545"/>
    </location>
</feature>
<keyword evidence="2" id="KW-0677">Repeat</keyword>
<sequence>MMLGVSGLMGSTGDGAAAAAAESGGASGGSSEVGASSSVPVEEIGGGGNRWPRQETLALLRIRSDMDAAFRDSSLKGPLWDEISRKMAELGFQRSAKKCKEKFENVYKYHKRTKDGRASKSDGKTYRFFDQLEALENAPPPPFTPPPPPRPQPMPVSSLPMPPSSQITDTVPSTCSPTPLSVLPPPIHTSDHLIMNSAPFQPPPQPFAARSDSASTSSTSSDEDIQRRRGKKRKWKDFFQRLMTDVVHKQEDLQRKFLDTLERGERERVAREEAWRMQEMARMNREHDFLAQERSIAAAKDAAVIAFLQKLTDQNIPIPIQIPTPITTTTNVATTTPAMQPQPQPPPPPQQTAAVPVPVQVPEPVLVPVPEPARLAKAPDAPKADNGGGGDSSILSNSSRWPKSEVQALINLRTGLDTKYQENGPKGPLWEEISSAMGKIGYNRSSKRCKEKWENINKYFKKVKESSKKRPDDSKTCPYFHQLDAIYKERAKTDVVVSINSEPIMARPEQQWPLPDQQNTALPLPDHESENNDDDDDDDSDEDEGADYKMVANKQPPE</sequence>
<evidence type="ECO:0000256" key="2">
    <source>
        <dbReference type="ARBA" id="ARBA00022737"/>
    </source>
</evidence>
<evidence type="ECO:0000256" key="7">
    <source>
        <dbReference type="SAM" id="MobiDB-lite"/>
    </source>
</evidence>
<feature type="region of interest" description="Disordered" evidence="7">
    <location>
        <begin position="135"/>
        <end position="232"/>
    </location>
</feature>
<dbReference type="SMART" id="SM00717">
    <property type="entry name" value="SANT"/>
    <property type="match status" value="2"/>
</dbReference>
<dbReference type="Gene3D" id="1.10.10.60">
    <property type="entry name" value="Homeodomain-like"/>
    <property type="match status" value="2"/>
</dbReference>
<feature type="domain" description="Myb-like" evidence="8">
    <location>
        <begin position="49"/>
        <end position="107"/>
    </location>
</feature>
<feature type="region of interest" description="Disordered" evidence="7">
    <location>
        <begin position="506"/>
        <end position="558"/>
    </location>
</feature>
<evidence type="ECO:0000256" key="3">
    <source>
        <dbReference type="ARBA" id="ARBA00023015"/>
    </source>
</evidence>
<dbReference type="CDD" id="cd12203">
    <property type="entry name" value="GT1"/>
    <property type="match status" value="2"/>
</dbReference>
<comment type="subcellular location">
    <subcellularLocation>
        <location evidence="1">Nucleus</location>
    </subcellularLocation>
</comment>
<dbReference type="PANTHER" id="PTHR21654">
    <property type="entry name" value="FI21293P1"/>
    <property type="match status" value="1"/>
</dbReference>
<accession>A0ABD1HYA2</accession>
<dbReference type="PROSITE" id="PS50090">
    <property type="entry name" value="MYB_LIKE"/>
    <property type="match status" value="2"/>
</dbReference>
<dbReference type="GO" id="GO:0006355">
    <property type="term" value="P:regulation of DNA-templated transcription"/>
    <property type="evidence" value="ECO:0007669"/>
    <property type="project" value="UniProtKB-ARBA"/>
</dbReference>
<dbReference type="Proteomes" id="UP001567538">
    <property type="component" value="Unassembled WGS sequence"/>
</dbReference>
<feature type="region of interest" description="Disordered" evidence="7">
    <location>
        <begin position="376"/>
        <end position="400"/>
    </location>
</feature>
<feature type="compositionally biased region" description="Pro residues" evidence="7">
    <location>
        <begin position="138"/>
        <end position="154"/>
    </location>
</feature>
<dbReference type="InterPro" id="IPR001005">
    <property type="entry name" value="SANT/Myb"/>
</dbReference>
<feature type="region of interest" description="Disordered" evidence="7">
    <location>
        <begin position="1"/>
        <end position="50"/>
    </location>
</feature>